<evidence type="ECO:0000313" key="4">
    <source>
        <dbReference type="WBParaSite" id="Pan_g11135.t1"/>
    </source>
</evidence>
<reference evidence="3" key="1">
    <citation type="journal article" date="2013" name="Genetics">
        <title>The draft genome and transcriptome of Panagrellus redivivus are shaped by the harsh demands of a free-living lifestyle.</title>
        <authorList>
            <person name="Srinivasan J."/>
            <person name="Dillman A.R."/>
            <person name="Macchietto M.G."/>
            <person name="Heikkinen L."/>
            <person name="Lakso M."/>
            <person name="Fracchia K.M."/>
            <person name="Antoshechkin I."/>
            <person name="Mortazavi A."/>
            <person name="Wong G."/>
            <person name="Sternberg P.W."/>
        </authorList>
    </citation>
    <scope>NUCLEOTIDE SEQUENCE [LARGE SCALE GENOMIC DNA]</scope>
    <source>
        <strain evidence="3">MT8872</strain>
    </source>
</reference>
<feature type="region of interest" description="Disordered" evidence="1">
    <location>
        <begin position="36"/>
        <end position="61"/>
    </location>
</feature>
<organism evidence="3 4">
    <name type="scientific">Panagrellus redivivus</name>
    <name type="common">Microworm</name>
    <dbReference type="NCBI Taxonomy" id="6233"/>
    <lineage>
        <taxon>Eukaryota</taxon>
        <taxon>Metazoa</taxon>
        <taxon>Ecdysozoa</taxon>
        <taxon>Nematoda</taxon>
        <taxon>Chromadorea</taxon>
        <taxon>Rhabditida</taxon>
        <taxon>Tylenchina</taxon>
        <taxon>Panagrolaimomorpha</taxon>
        <taxon>Panagrolaimoidea</taxon>
        <taxon>Panagrolaimidae</taxon>
        <taxon>Panagrellus</taxon>
    </lineage>
</organism>
<keyword evidence="2" id="KW-0812">Transmembrane</keyword>
<keyword evidence="3" id="KW-1185">Reference proteome</keyword>
<reference evidence="4" key="2">
    <citation type="submission" date="2020-10" db="UniProtKB">
        <authorList>
            <consortium name="WormBaseParasite"/>
        </authorList>
    </citation>
    <scope>IDENTIFICATION</scope>
</reference>
<dbReference type="WBParaSite" id="Pan_g11135.t1">
    <property type="protein sequence ID" value="Pan_g11135.t1"/>
    <property type="gene ID" value="Pan_g11135"/>
</dbReference>
<keyword evidence="2" id="KW-1133">Transmembrane helix</keyword>
<protein>
    <submittedName>
        <fullName evidence="4">Uncharacterized protein</fullName>
    </submittedName>
</protein>
<dbReference type="AlphaFoldDB" id="A0A7E4UPE4"/>
<accession>A0A7E4UPE4</accession>
<evidence type="ECO:0000256" key="1">
    <source>
        <dbReference type="SAM" id="MobiDB-lite"/>
    </source>
</evidence>
<dbReference type="Proteomes" id="UP000492821">
    <property type="component" value="Unassembled WGS sequence"/>
</dbReference>
<name>A0A7E4UPE4_PANRE</name>
<proteinExistence type="predicted"/>
<feature type="transmembrane region" description="Helical" evidence="2">
    <location>
        <begin position="72"/>
        <end position="98"/>
    </location>
</feature>
<sequence length="99" mass="10639">MPLQSSVVGTTSSCGGSRATLETDLSTVIDRKANSSITMKTSEDPENALRGGMTDTDFHSRRVPQPIDQKSIAIYAAIVALCFLTLIMLGIAAFMVFIR</sequence>
<evidence type="ECO:0000313" key="3">
    <source>
        <dbReference type="Proteomes" id="UP000492821"/>
    </source>
</evidence>
<evidence type="ECO:0000256" key="2">
    <source>
        <dbReference type="SAM" id="Phobius"/>
    </source>
</evidence>
<keyword evidence="2" id="KW-0472">Membrane</keyword>